<evidence type="ECO:0000256" key="7">
    <source>
        <dbReference type="ARBA" id="ARBA00035140"/>
    </source>
</evidence>
<keyword evidence="5" id="KW-0496">Mitochondrion</keyword>
<evidence type="ECO:0000256" key="3">
    <source>
        <dbReference type="ARBA" id="ARBA00022946"/>
    </source>
</evidence>
<dbReference type="AlphaFoldDB" id="A0A4U5ME69"/>
<evidence type="ECO:0000256" key="1">
    <source>
        <dbReference type="ARBA" id="ARBA00004173"/>
    </source>
</evidence>
<evidence type="ECO:0000256" key="2">
    <source>
        <dbReference type="ARBA" id="ARBA00009863"/>
    </source>
</evidence>
<comment type="subcellular location">
    <subcellularLocation>
        <location evidence="1">Mitochondrion</location>
    </subcellularLocation>
</comment>
<evidence type="ECO:0000256" key="4">
    <source>
        <dbReference type="ARBA" id="ARBA00022980"/>
    </source>
</evidence>
<dbReference type="InterPro" id="IPR008092">
    <property type="entry name" value="Ribosomal_mS29_met"/>
</dbReference>
<evidence type="ECO:0000256" key="8">
    <source>
        <dbReference type="SAM" id="MobiDB-lite"/>
    </source>
</evidence>
<reference evidence="9 10" key="2">
    <citation type="journal article" date="2019" name="G3 (Bethesda)">
        <title>Hybrid Assembly of the Genome of the Entomopathogenic Nematode Steinernema carpocapsae Identifies the X-Chromosome.</title>
        <authorList>
            <person name="Serra L."/>
            <person name="Macchietto M."/>
            <person name="Macias-Munoz A."/>
            <person name="McGill C.J."/>
            <person name="Rodriguez I.M."/>
            <person name="Rodriguez B."/>
            <person name="Murad R."/>
            <person name="Mortazavi A."/>
        </authorList>
    </citation>
    <scope>NUCLEOTIDE SEQUENCE [LARGE SCALE GENOMIC DNA]</scope>
    <source>
        <strain evidence="9 10">ALL</strain>
    </source>
</reference>
<comment type="caution">
    <text evidence="9">The sequence shown here is derived from an EMBL/GenBank/DDBJ whole genome shotgun (WGS) entry which is preliminary data.</text>
</comment>
<evidence type="ECO:0000256" key="5">
    <source>
        <dbReference type="ARBA" id="ARBA00023128"/>
    </source>
</evidence>
<protein>
    <recommendedName>
        <fullName evidence="7">Small ribosomal subunit protein mS29</fullName>
    </recommendedName>
</protein>
<dbReference type="EMBL" id="AZBU02000008">
    <property type="protein sequence ID" value="TKR67470.1"/>
    <property type="molecule type" value="Genomic_DNA"/>
</dbReference>
<dbReference type="Pfam" id="PF10236">
    <property type="entry name" value="DAP3"/>
    <property type="match status" value="1"/>
</dbReference>
<dbReference type="GO" id="GO:0005763">
    <property type="term" value="C:mitochondrial small ribosomal subunit"/>
    <property type="evidence" value="ECO:0007669"/>
    <property type="project" value="TreeGrafter"/>
</dbReference>
<dbReference type="STRING" id="34508.A0A4U5ME69"/>
<keyword evidence="6" id="KW-0687">Ribonucleoprotein</keyword>
<proteinExistence type="inferred from homology"/>
<evidence type="ECO:0000313" key="10">
    <source>
        <dbReference type="Proteomes" id="UP000298663"/>
    </source>
</evidence>
<organism evidence="9 10">
    <name type="scientific">Steinernema carpocapsae</name>
    <name type="common">Entomopathogenic nematode</name>
    <dbReference type="NCBI Taxonomy" id="34508"/>
    <lineage>
        <taxon>Eukaryota</taxon>
        <taxon>Metazoa</taxon>
        <taxon>Ecdysozoa</taxon>
        <taxon>Nematoda</taxon>
        <taxon>Chromadorea</taxon>
        <taxon>Rhabditida</taxon>
        <taxon>Tylenchina</taxon>
        <taxon>Panagrolaimomorpha</taxon>
        <taxon>Strongyloidoidea</taxon>
        <taxon>Steinernematidae</taxon>
        <taxon>Steinernema</taxon>
    </lineage>
</organism>
<reference evidence="9 10" key="1">
    <citation type="journal article" date="2015" name="Genome Biol.">
        <title>Comparative genomics of Steinernema reveals deeply conserved gene regulatory networks.</title>
        <authorList>
            <person name="Dillman A.R."/>
            <person name="Macchietto M."/>
            <person name="Porter C.F."/>
            <person name="Rogers A."/>
            <person name="Williams B."/>
            <person name="Antoshechkin I."/>
            <person name="Lee M.M."/>
            <person name="Goodwin Z."/>
            <person name="Lu X."/>
            <person name="Lewis E.E."/>
            <person name="Goodrich-Blair H."/>
            <person name="Stock S.P."/>
            <person name="Adams B.J."/>
            <person name="Sternberg P.W."/>
            <person name="Mortazavi A."/>
        </authorList>
    </citation>
    <scope>NUCLEOTIDE SEQUENCE [LARGE SCALE GENOMIC DNA]</scope>
    <source>
        <strain evidence="9 10">ALL</strain>
    </source>
</reference>
<dbReference type="PRINTS" id="PR01716">
    <property type="entry name" value="DEATHASSOCP3"/>
</dbReference>
<dbReference type="PANTHER" id="PTHR12810:SF0">
    <property type="entry name" value="SMALL RIBOSOMAL SUBUNIT PROTEIN MS29"/>
    <property type="match status" value="1"/>
</dbReference>
<dbReference type="GO" id="GO:0003735">
    <property type="term" value="F:structural constituent of ribosome"/>
    <property type="evidence" value="ECO:0007669"/>
    <property type="project" value="TreeGrafter"/>
</dbReference>
<evidence type="ECO:0000256" key="6">
    <source>
        <dbReference type="ARBA" id="ARBA00023274"/>
    </source>
</evidence>
<evidence type="ECO:0000313" key="9">
    <source>
        <dbReference type="EMBL" id="TKR67470.1"/>
    </source>
</evidence>
<accession>A0A4U5ME69</accession>
<gene>
    <name evidence="9" type="ORF">L596_023619</name>
</gene>
<name>A0A4U5ME69_STECR</name>
<keyword evidence="10" id="KW-1185">Reference proteome</keyword>
<sequence length="383" mass="43255">MDCRHAQIFAHTGAAISRPTGIRAPVPHLHQRSGESYPRGRRKDVRSANARGHDSGLQEEPPSAYRKQLDTLNECVWMCRKPILEVVNCLQAVRPTLPSLRLVLWGKFGTGKSMTMNQAVHYAHTQGWVLFTVYDAMTLTRKANEIQMSTHKQGRIDAPELAVQMLQMFKQQNQEVWSKLGEMKTSKSYQWTKVDKTAEGKPITDIVEMGLSAPYVASDCVGALVRELKLHSSSGAIKLLVAIDQANSLFGKTLVKRADRTFAPAEDLTLVQHMCKFFLNDWTNGASVLVADKAEISDARDHLTMPLNTPLELFGEKGFDAIDPFIPIETELYTKEEANAVYDYYLEKQWLSSPKAQTEEARKQLMYLSAFNPFHYERLCAFN</sequence>
<dbReference type="OrthoDB" id="274828at2759"/>
<comment type="similarity">
    <text evidence="2">Belongs to the mitochondrion-specific ribosomal protein mS29 family.</text>
</comment>
<dbReference type="InterPro" id="IPR019368">
    <property type="entry name" value="Ribosomal_mS29"/>
</dbReference>
<keyword evidence="4" id="KW-0689">Ribosomal protein</keyword>
<feature type="region of interest" description="Disordered" evidence="8">
    <location>
        <begin position="20"/>
        <end position="62"/>
    </location>
</feature>
<dbReference type="Proteomes" id="UP000298663">
    <property type="component" value="Unassembled WGS sequence"/>
</dbReference>
<keyword evidence="3" id="KW-0809">Transit peptide</keyword>
<dbReference type="GO" id="GO:0006915">
    <property type="term" value="P:apoptotic process"/>
    <property type="evidence" value="ECO:0007669"/>
    <property type="project" value="InterPro"/>
</dbReference>
<dbReference type="PANTHER" id="PTHR12810">
    <property type="entry name" value="MITOCHONDRIAL 28S RIBOSOMAL PROTEIN S29"/>
    <property type="match status" value="1"/>
</dbReference>